<keyword evidence="1" id="KW-0812">Transmembrane</keyword>
<dbReference type="Proteomes" id="UP000230233">
    <property type="component" value="Unassembled WGS sequence"/>
</dbReference>
<reference evidence="3" key="1">
    <citation type="submission" date="2017-10" db="EMBL/GenBank/DDBJ databases">
        <title>Rapid genome shrinkage in a self-fertile nematode reveals novel sperm competition proteins.</title>
        <authorList>
            <person name="Yin D."/>
            <person name="Schwarz E.M."/>
            <person name="Thomas C.G."/>
            <person name="Felde R.L."/>
            <person name="Korf I.F."/>
            <person name="Cutter A.D."/>
            <person name="Schartner C.M."/>
            <person name="Ralston E.J."/>
            <person name="Meyer B.J."/>
            <person name="Haag E.S."/>
        </authorList>
    </citation>
    <scope>NUCLEOTIDE SEQUENCE [LARGE SCALE GENOMIC DNA]</scope>
    <source>
        <strain evidence="3">JU1422</strain>
    </source>
</reference>
<keyword evidence="3" id="KW-1185">Reference proteome</keyword>
<accession>A0A2G5SG18</accession>
<dbReference type="EMBL" id="PDUG01000010">
    <property type="protein sequence ID" value="PIC13882.1"/>
    <property type="molecule type" value="Genomic_DNA"/>
</dbReference>
<gene>
    <name evidence="2" type="ORF">B9Z55_027472</name>
</gene>
<sequence>MSHLESPASQKEGNSLISKELKKGFANFSDRLKADGLSKKFVSDEISKLEKLENDLDKKKEVLESRIYDKKTYFWIINVLLLVWLMISIIFSSAGNIFRSKDKLSSGIWIRSAFNVSAVIIFFLLGFEVFEGIMAKITDWKRRRNTTKKVSVEDGDEQNDRIFFIATDYDHLMNRYRTLFKDVNENFEPMRNRYKRLFNQYIFYYVVAIITEVMVMMSSVVENFFYNTEHDWEKTLFGSILLFNSILLPLLCYVVIRHQIAEENAIQY</sequence>
<organism evidence="2 3">
    <name type="scientific">Caenorhabditis nigoni</name>
    <dbReference type="NCBI Taxonomy" id="1611254"/>
    <lineage>
        <taxon>Eukaryota</taxon>
        <taxon>Metazoa</taxon>
        <taxon>Ecdysozoa</taxon>
        <taxon>Nematoda</taxon>
        <taxon>Chromadorea</taxon>
        <taxon>Rhabditida</taxon>
        <taxon>Rhabditina</taxon>
        <taxon>Rhabditomorpha</taxon>
        <taxon>Rhabditoidea</taxon>
        <taxon>Rhabditidae</taxon>
        <taxon>Peloderinae</taxon>
        <taxon>Caenorhabditis</taxon>
    </lineage>
</organism>
<proteinExistence type="predicted"/>
<feature type="transmembrane region" description="Helical" evidence="1">
    <location>
        <begin position="201"/>
        <end position="221"/>
    </location>
</feature>
<evidence type="ECO:0000313" key="2">
    <source>
        <dbReference type="EMBL" id="PIC13882.1"/>
    </source>
</evidence>
<evidence type="ECO:0000256" key="1">
    <source>
        <dbReference type="SAM" id="Phobius"/>
    </source>
</evidence>
<protein>
    <submittedName>
        <fullName evidence="2">Uncharacterized protein</fullName>
    </submittedName>
</protein>
<evidence type="ECO:0000313" key="3">
    <source>
        <dbReference type="Proteomes" id="UP000230233"/>
    </source>
</evidence>
<name>A0A2G5SG18_9PELO</name>
<comment type="caution">
    <text evidence="2">The sequence shown here is derived from an EMBL/GenBank/DDBJ whole genome shotgun (WGS) entry which is preliminary data.</text>
</comment>
<feature type="transmembrane region" description="Helical" evidence="1">
    <location>
        <begin position="236"/>
        <end position="256"/>
    </location>
</feature>
<feature type="transmembrane region" description="Helical" evidence="1">
    <location>
        <begin position="73"/>
        <end position="94"/>
    </location>
</feature>
<keyword evidence="1" id="KW-1133">Transmembrane helix</keyword>
<keyword evidence="1" id="KW-0472">Membrane</keyword>
<dbReference type="AlphaFoldDB" id="A0A2G5SG18"/>
<feature type="transmembrane region" description="Helical" evidence="1">
    <location>
        <begin position="114"/>
        <end position="134"/>
    </location>
</feature>